<name>A0A6L9L5S8_9BACT</name>
<dbReference type="RefSeq" id="WP_163945389.1">
    <property type="nucleotide sequence ID" value="NZ_JAAFZH010000002.1"/>
</dbReference>
<dbReference type="Pfam" id="PF01381">
    <property type="entry name" value="HTH_3"/>
    <property type="match status" value="1"/>
</dbReference>
<dbReference type="EMBL" id="JAAFZH010000002">
    <property type="protein sequence ID" value="NDU94807.1"/>
    <property type="molecule type" value="Genomic_DNA"/>
</dbReference>
<dbReference type="AlphaFoldDB" id="A0A6L9L5S8"/>
<proteinExistence type="predicted"/>
<dbReference type="PANTHER" id="PTHR46558:SF11">
    <property type="entry name" value="HTH-TYPE TRANSCRIPTIONAL REGULATOR XRE"/>
    <property type="match status" value="1"/>
</dbReference>
<dbReference type="GO" id="GO:0003677">
    <property type="term" value="F:DNA binding"/>
    <property type="evidence" value="ECO:0007669"/>
    <property type="project" value="UniProtKB-KW"/>
</dbReference>
<dbReference type="InterPro" id="IPR001387">
    <property type="entry name" value="Cro/C1-type_HTH"/>
</dbReference>
<dbReference type="InterPro" id="IPR010982">
    <property type="entry name" value="Lambda_DNA-bd_dom_sf"/>
</dbReference>
<reference evidence="3 4" key="1">
    <citation type="submission" date="2020-02" db="EMBL/GenBank/DDBJ databases">
        <title>Draft genome sequence of two Spirosoma agri KCTC 52727 and Spirosoma terrae KCTC 52035.</title>
        <authorList>
            <person name="Rojas J."/>
            <person name="Ambika Manirajan B."/>
            <person name="Suarez C."/>
            <person name="Ratering S."/>
            <person name="Schnell S."/>
        </authorList>
    </citation>
    <scope>NUCLEOTIDE SEQUENCE [LARGE SCALE GENOMIC DNA]</scope>
    <source>
        <strain evidence="3 4">KCTC 52035</strain>
    </source>
</reference>
<dbReference type="SUPFAM" id="SSF47413">
    <property type="entry name" value="lambda repressor-like DNA-binding domains"/>
    <property type="match status" value="1"/>
</dbReference>
<accession>A0A6L9L5S8</accession>
<gene>
    <name evidence="3" type="ORF">GK108_07975</name>
</gene>
<dbReference type="Gene3D" id="1.10.260.40">
    <property type="entry name" value="lambda repressor-like DNA-binding domains"/>
    <property type="match status" value="1"/>
</dbReference>
<comment type="caution">
    <text evidence="3">The sequence shown here is derived from an EMBL/GenBank/DDBJ whole genome shotgun (WGS) entry which is preliminary data.</text>
</comment>
<feature type="domain" description="HTH cro/C1-type" evidence="2">
    <location>
        <begin position="5"/>
        <end position="59"/>
    </location>
</feature>
<evidence type="ECO:0000256" key="1">
    <source>
        <dbReference type="ARBA" id="ARBA00023125"/>
    </source>
</evidence>
<evidence type="ECO:0000313" key="4">
    <source>
        <dbReference type="Proteomes" id="UP000474175"/>
    </source>
</evidence>
<dbReference type="PANTHER" id="PTHR46558">
    <property type="entry name" value="TRACRIPTIONAL REGULATORY PROTEIN-RELATED-RELATED"/>
    <property type="match status" value="1"/>
</dbReference>
<dbReference type="Proteomes" id="UP000474175">
    <property type="component" value="Unassembled WGS sequence"/>
</dbReference>
<evidence type="ECO:0000313" key="3">
    <source>
        <dbReference type="EMBL" id="NDU94807.1"/>
    </source>
</evidence>
<dbReference type="PROSITE" id="PS50943">
    <property type="entry name" value="HTH_CROC1"/>
    <property type="match status" value="1"/>
</dbReference>
<protein>
    <submittedName>
        <fullName evidence="3">Helix-turn-helix transcriptional regulator</fullName>
    </submittedName>
</protein>
<dbReference type="SMART" id="SM00530">
    <property type="entry name" value="HTH_XRE"/>
    <property type="match status" value="1"/>
</dbReference>
<evidence type="ECO:0000259" key="2">
    <source>
        <dbReference type="PROSITE" id="PS50943"/>
    </source>
</evidence>
<sequence>MKNRLKVERAEQNLSQNDLAERIGVSRQTINSIETGRYVPSTILALKFAQFFNKPVENLFTLEETD</sequence>
<keyword evidence="4" id="KW-1185">Reference proteome</keyword>
<keyword evidence="1" id="KW-0238">DNA-binding</keyword>
<dbReference type="CDD" id="cd00093">
    <property type="entry name" value="HTH_XRE"/>
    <property type="match status" value="1"/>
</dbReference>
<organism evidence="3 4">
    <name type="scientific">Spirosoma terrae</name>
    <dbReference type="NCBI Taxonomy" id="1968276"/>
    <lineage>
        <taxon>Bacteria</taxon>
        <taxon>Pseudomonadati</taxon>
        <taxon>Bacteroidota</taxon>
        <taxon>Cytophagia</taxon>
        <taxon>Cytophagales</taxon>
        <taxon>Cytophagaceae</taxon>
        <taxon>Spirosoma</taxon>
    </lineage>
</organism>